<dbReference type="EMBL" id="CANTFM010002106">
    <property type="protein sequence ID" value="CAI5744449.1"/>
    <property type="molecule type" value="Genomic_DNA"/>
</dbReference>
<evidence type="ECO:0000313" key="1">
    <source>
        <dbReference type="EMBL" id="CAI5744449.1"/>
    </source>
</evidence>
<dbReference type="AlphaFoldDB" id="A0AAV0V5G8"/>
<sequence>MDDSATARDYRGLWPIVKEGYEGLVNTVIRPLRAQYAPSELGPKRGQIGNVSVQRVDLKLKNPAGLTLECSWWKPRKP</sequence>
<dbReference type="Proteomes" id="UP001162029">
    <property type="component" value="Unassembled WGS sequence"/>
</dbReference>
<dbReference type="PANTHER" id="PTHR43358:SF4">
    <property type="entry name" value="ALPHA_BETA HYDROLASE FOLD-1 DOMAIN-CONTAINING PROTEIN"/>
    <property type="match status" value="1"/>
</dbReference>
<evidence type="ECO:0000313" key="2">
    <source>
        <dbReference type="Proteomes" id="UP001162029"/>
    </source>
</evidence>
<dbReference type="InterPro" id="IPR052920">
    <property type="entry name" value="DNA-binding_regulatory"/>
</dbReference>
<proteinExistence type="predicted"/>
<accession>A0AAV0V5G8</accession>
<name>A0AAV0V5G8_9STRA</name>
<organism evidence="1 2">
    <name type="scientific">Peronospora destructor</name>
    <dbReference type="NCBI Taxonomy" id="86335"/>
    <lineage>
        <taxon>Eukaryota</taxon>
        <taxon>Sar</taxon>
        <taxon>Stramenopiles</taxon>
        <taxon>Oomycota</taxon>
        <taxon>Peronosporomycetes</taxon>
        <taxon>Peronosporales</taxon>
        <taxon>Peronosporaceae</taxon>
        <taxon>Peronospora</taxon>
    </lineage>
</organism>
<dbReference type="PANTHER" id="PTHR43358">
    <property type="entry name" value="ALPHA/BETA-HYDROLASE"/>
    <property type="match status" value="1"/>
</dbReference>
<comment type="caution">
    <text evidence="1">The sequence shown here is derived from an EMBL/GenBank/DDBJ whole genome shotgun (WGS) entry which is preliminary data.</text>
</comment>
<protein>
    <submittedName>
        <fullName evidence="1">Uncharacterized protein</fullName>
    </submittedName>
</protein>
<keyword evidence="2" id="KW-1185">Reference proteome</keyword>
<reference evidence="1" key="1">
    <citation type="submission" date="2022-12" db="EMBL/GenBank/DDBJ databases">
        <authorList>
            <person name="Webb A."/>
        </authorList>
    </citation>
    <scope>NUCLEOTIDE SEQUENCE</scope>
    <source>
        <strain evidence="1">Pd1</strain>
    </source>
</reference>
<gene>
    <name evidence="1" type="ORF">PDE001_LOCUS9597</name>
</gene>